<gene>
    <name evidence="1" type="ordered locus">COPRO5265_0046</name>
</gene>
<proteinExistence type="predicted"/>
<accession>B5Y6M1</accession>
<name>B5Y6M1_COPPD</name>
<dbReference type="AlphaFoldDB" id="B5Y6M1"/>
<reference evidence="1 2" key="2">
    <citation type="journal article" date="2014" name="Genome Announc.">
        <title>Complete Genome Sequence of Coprothermobacter proteolyticus DSM 5265.</title>
        <authorList>
            <person name="Alexiev A."/>
            <person name="Coil D.A."/>
            <person name="Badger J.H."/>
            <person name="Enticknap J."/>
            <person name="Ward N."/>
            <person name="Robb F.T."/>
            <person name="Eisen J.A."/>
        </authorList>
    </citation>
    <scope>NUCLEOTIDE SEQUENCE [LARGE SCALE GENOMIC DNA]</scope>
    <source>
        <strain evidence="2">ATCC 35245 / DSM 5265 / OCM 4 / BT</strain>
    </source>
</reference>
<reference evidence="2" key="1">
    <citation type="submission" date="2008-08" db="EMBL/GenBank/DDBJ databases">
        <title>The complete genome sequence of Coprothermobacter proteolyticus strain ATCC 5245 / DSM 5265 / BT.</title>
        <authorList>
            <person name="Dodson R.J."/>
            <person name="Durkin A.S."/>
            <person name="Wu M."/>
            <person name="Eisen J."/>
            <person name="Sutton G."/>
        </authorList>
    </citation>
    <scope>NUCLEOTIDE SEQUENCE [LARGE SCALE GENOMIC DNA]</scope>
    <source>
        <strain evidence="2">ATCC 35245 / DSM 5265 / OCM 4 / BT</strain>
    </source>
</reference>
<organism evidence="1 2">
    <name type="scientific">Coprothermobacter proteolyticus (strain ATCC 35245 / DSM 5265 / OCM 4 / BT)</name>
    <dbReference type="NCBI Taxonomy" id="309798"/>
    <lineage>
        <taxon>Bacteria</taxon>
        <taxon>Pseudomonadati</taxon>
        <taxon>Coprothermobacterota</taxon>
        <taxon>Coprothermobacteria</taxon>
        <taxon>Coprothermobacterales</taxon>
        <taxon>Coprothermobacteraceae</taxon>
        <taxon>Coprothermobacter</taxon>
    </lineage>
</organism>
<protein>
    <submittedName>
        <fullName evidence="1">Uncharacterized protein</fullName>
    </submittedName>
</protein>
<evidence type="ECO:0000313" key="2">
    <source>
        <dbReference type="Proteomes" id="UP000001732"/>
    </source>
</evidence>
<dbReference type="EMBL" id="CP001145">
    <property type="protein sequence ID" value="ACI17242.1"/>
    <property type="molecule type" value="Genomic_DNA"/>
</dbReference>
<sequence>MACFPFVSFSFLIVNLPQITEKFFFITPYRNDKN</sequence>
<dbReference type="Proteomes" id="UP000001732">
    <property type="component" value="Chromosome"/>
</dbReference>
<keyword evidence="2" id="KW-1185">Reference proteome</keyword>
<evidence type="ECO:0000313" key="1">
    <source>
        <dbReference type="EMBL" id="ACI17242.1"/>
    </source>
</evidence>